<gene>
    <name evidence="7" type="ORF">M3M28_03285</name>
</gene>
<keyword evidence="2 5" id="KW-0812">Transmembrane</keyword>
<keyword evidence="4 5" id="KW-0472">Membrane</keyword>
<sequence>MRAHELSPADPKPRRWPAVFPPAAMLAVMWLVEIFDRILPGQWERFGIRAWDFSSLPGIVLAPLLHSDWNHLIGNSLPFLVLGALVALEGARRFWLVTLIVALIGALGPLFLTAPGTITVGASGLVFGYFAYLLTRVFVAREMRHRLLFGVIAVVIVLLYGGAMLTGIFAAGAGVSWQGHLTGAFGGLAAALVLRDRPRDPQSSSPLGGRA</sequence>
<dbReference type="SUPFAM" id="SSF144091">
    <property type="entry name" value="Rhomboid-like"/>
    <property type="match status" value="1"/>
</dbReference>
<dbReference type="Pfam" id="PF01694">
    <property type="entry name" value="Rhomboid"/>
    <property type="match status" value="1"/>
</dbReference>
<organism evidence="7">
    <name type="scientific">Gulosibacter sediminis</name>
    <dbReference type="NCBI Taxonomy" id="1729695"/>
    <lineage>
        <taxon>Bacteria</taxon>
        <taxon>Bacillati</taxon>
        <taxon>Actinomycetota</taxon>
        <taxon>Actinomycetes</taxon>
        <taxon>Micrococcales</taxon>
        <taxon>Microbacteriaceae</taxon>
        <taxon>Gulosibacter</taxon>
    </lineage>
</organism>
<keyword evidence="3 5" id="KW-1133">Transmembrane helix</keyword>
<evidence type="ECO:0000256" key="3">
    <source>
        <dbReference type="ARBA" id="ARBA00022989"/>
    </source>
</evidence>
<proteinExistence type="predicted"/>
<reference evidence="7" key="1">
    <citation type="submission" date="2022-05" db="EMBL/GenBank/DDBJ databases">
        <title>Complete genome sequence of toluene-degrading Gulosibacter sediminis strain ACHW.36C.</title>
        <authorList>
            <person name="Wai A.C."/>
            <person name="Lai G.K."/>
            <person name="Griffin S.D."/>
            <person name="Leung F.C."/>
        </authorList>
    </citation>
    <scope>NUCLEOTIDE SEQUENCE [LARGE SCALE GENOMIC DNA]</scope>
    <source>
        <strain evidence="7">ACHW.36C</strain>
    </source>
</reference>
<feature type="transmembrane region" description="Helical" evidence="5">
    <location>
        <begin position="71"/>
        <end position="88"/>
    </location>
</feature>
<name>A0ABY4N218_9MICO</name>
<feature type="domain" description="Peptidase S54 rhomboid" evidence="6">
    <location>
        <begin position="59"/>
        <end position="195"/>
    </location>
</feature>
<comment type="subcellular location">
    <subcellularLocation>
        <location evidence="1">Membrane</location>
        <topology evidence="1">Multi-pass membrane protein</topology>
    </subcellularLocation>
</comment>
<evidence type="ECO:0000256" key="5">
    <source>
        <dbReference type="SAM" id="Phobius"/>
    </source>
</evidence>
<dbReference type="EMBL" id="CP097160">
    <property type="protein sequence ID" value="UQN15502.1"/>
    <property type="molecule type" value="Genomic_DNA"/>
</dbReference>
<keyword evidence="7" id="KW-0378">Hydrolase</keyword>
<feature type="transmembrane region" description="Helical" evidence="5">
    <location>
        <begin position="177"/>
        <end position="194"/>
    </location>
</feature>
<feature type="transmembrane region" description="Helical" evidence="5">
    <location>
        <begin position="118"/>
        <end position="135"/>
    </location>
</feature>
<dbReference type="GO" id="GO:0006508">
    <property type="term" value="P:proteolysis"/>
    <property type="evidence" value="ECO:0007669"/>
    <property type="project" value="UniProtKB-KW"/>
</dbReference>
<dbReference type="InterPro" id="IPR035952">
    <property type="entry name" value="Rhomboid-like_sf"/>
</dbReference>
<protein>
    <submittedName>
        <fullName evidence="7">Rhomboid family intramembrane serine protease</fullName>
    </submittedName>
</protein>
<dbReference type="GO" id="GO:0008233">
    <property type="term" value="F:peptidase activity"/>
    <property type="evidence" value="ECO:0007669"/>
    <property type="project" value="UniProtKB-KW"/>
</dbReference>
<evidence type="ECO:0000259" key="6">
    <source>
        <dbReference type="Pfam" id="PF01694"/>
    </source>
</evidence>
<evidence type="ECO:0000313" key="7">
    <source>
        <dbReference type="EMBL" id="UQN15502.1"/>
    </source>
</evidence>
<dbReference type="InterPro" id="IPR022764">
    <property type="entry name" value="Peptidase_S54_rhomboid_dom"/>
</dbReference>
<dbReference type="PANTHER" id="PTHR43066">
    <property type="entry name" value="RHOMBOID-RELATED PROTEIN"/>
    <property type="match status" value="1"/>
</dbReference>
<evidence type="ECO:0000256" key="4">
    <source>
        <dbReference type="ARBA" id="ARBA00023136"/>
    </source>
</evidence>
<evidence type="ECO:0000256" key="2">
    <source>
        <dbReference type="ARBA" id="ARBA00022692"/>
    </source>
</evidence>
<dbReference type="Gene3D" id="1.20.1540.10">
    <property type="entry name" value="Rhomboid-like"/>
    <property type="match status" value="1"/>
</dbReference>
<dbReference type="PANTHER" id="PTHR43066:SF5">
    <property type="entry name" value="RHOMBOID-LIKE PROTEIN 11, CHLOROPLASTIC-RELATED"/>
    <property type="match status" value="1"/>
</dbReference>
<feature type="transmembrane region" description="Helical" evidence="5">
    <location>
        <begin position="95"/>
        <end position="112"/>
    </location>
</feature>
<keyword evidence="7" id="KW-0645">Protease</keyword>
<accession>A0ABY4N218</accession>
<evidence type="ECO:0000256" key="1">
    <source>
        <dbReference type="ARBA" id="ARBA00004141"/>
    </source>
</evidence>
<feature type="transmembrane region" description="Helical" evidence="5">
    <location>
        <begin position="147"/>
        <end position="171"/>
    </location>
</feature>